<comment type="caution">
    <text evidence="1">The sequence shown here is derived from an EMBL/GenBank/DDBJ whole genome shotgun (WGS) entry which is preliminary data.</text>
</comment>
<reference evidence="1 2" key="1">
    <citation type="journal article" date="2021" name="Elife">
        <title>Chloroplast acquisition without the gene transfer in kleptoplastic sea slugs, Plakobranchus ocellatus.</title>
        <authorList>
            <person name="Maeda T."/>
            <person name="Takahashi S."/>
            <person name="Yoshida T."/>
            <person name="Shimamura S."/>
            <person name="Takaki Y."/>
            <person name="Nagai Y."/>
            <person name="Toyoda A."/>
            <person name="Suzuki Y."/>
            <person name="Arimoto A."/>
            <person name="Ishii H."/>
            <person name="Satoh N."/>
            <person name="Nishiyama T."/>
            <person name="Hasebe M."/>
            <person name="Maruyama T."/>
            <person name="Minagawa J."/>
            <person name="Obokata J."/>
            <person name="Shigenobu S."/>
        </authorList>
    </citation>
    <scope>NUCLEOTIDE SEQUENCE [LARGE SCALE GENOMIC DNA]</scope>
</reference>
<organism evidence="1 2">
    <name type="scientific">Plakobranchus ocellatus</name>
    <dbReference type="NCBI Taxonomy" id="259542"/>
    <lineage>
        <taxon>Eukaryota</taxon>
        <taxon>Metazoa</taxon>
        <taxon>Spiralia</taxon>
        <taxon>Lophotrochozoa</taxon>
        <taxon>Mollusca</taxon>
        <taxon>Gastropoda</taxon>
        <taxon>Heterobranchia</taxon>
        <taxon>Euthyneura</taxon>
        <taxon>Panpulmonata</taxon>
        <taxon>Sacoglossa</taxon>
        <taxon>Placobranchoidea</taxon>
        <taxon>Plakobranchidae</taxon>
        <taxon>Plakobranchus</taxon>
    </lineage>
</organism>
<proteinExistence type="predicted"/>
<dbReference type="Proteomes" id="UP000735302">
    <property type="component" value="Unassembled WGS sequence"/>
</dbReference>
<evidence type="ECO:0008006" key="3">
    <source>
        <dbReference type="Google" id="ProtNLM"/>
    </source>
</evidence>
<accession>A0AAV4BC32</accession>
<dbReference type="EMBL" id="BLXT01004922">
    <property type="protein sequence ID" value="GFO17991.1"/>
    <property type="molecule type" value="Genomic_DNA"/>
</dbReference>
<name>A0AAV4BC32_9GAST</name>
<keyword evidence="2" id="KW-1185">Reference proteome</keyword>
<gene>
    <name evidence="1" type="ORF">PoB_004449600</name>
</gene>
<protein>
    <recommendedName>
        <fullName evidence="3">Peptidase S1 domain-containing protein</fullName>
    </recommendedName>
</protein>
<dbReference type="AlphaFoldDB" id="A0AAV4BC32"/>
<sequence>MEVQAVLTATSAKHCVSFSVLIPCCVCVCEYTHCGASQPYIVFATKAMFNSINTQTVFERNVRKKGVYRKIRKSARAEANRHLVLVKLNQSACPVQGDSGGTVDSASILGFSGTFFVAGSIHRMAPTP</sequence>
<evidence type="ECO:0000313" key="1">
    <source>
        <dbReference type="EMBL" id="GFO17991.1"/>
    </source>
</evidence>
<evidence type="ECO:0000313" key="2">
    <source>
        <dbReference type="Proteomes" id="UP000735302"/>
    </source>
</evidence>